<dbReference type="InterPro" id="IPR012098">
    <property type="entry name" value="SND3_fun"/>
</dbReference>
<sequence>MAVIFGTMHVVKKAGLESPEYVNIIRGAYGVVTVLLLGFTYYLKNTITRKNDTTALEYDDPSPSSQGDRIVTTNVKYDLGEVAKLQKSTLMTVAIVVFMHFKFGYVQPLILQTLLPALNTYKNQLFQIYVLGKPATDSLKRPWVPENPLAALTGASNSNSNSNGNGNSNSEGTRAAADANDNSNNGSASASDSASESEPSSTAKNKNKSKGKGKQETRKDK</sequence>
<evidence type="ECO:0000313" key="3">
    <source>
        <dbReference type="EMBL" id="KAJ1995667.1"/>
    </source>
</evidence>
<proteinExistence type="predicted"/>
<keyword evidence="2" id="KW-1133">Transmembrane helix</keyword>
<feature type="transmembrane region" description="Helical" evidence="2">
    <location>
        <begin position="24"/>
        <end position="43"/>
    </location>
</feature>
<reference evidence="3" key="1">
    <citation type="submission" date="2022-07" db="EMBL/GenBank/DDBJ databases">
        <title>Phylogenomic reconstructions and comparative analyses of Kickxellomycotina fungi.</title>
        <authorList>
            <person name="Reynolds N.K."/>
            <person name="Stajich J.E."/>
            <person name="Barry K."/>
            <person name="Grigoriev I.V."/>
            <person name="Crous P."/>
            <person name="Smith M.E."/>
        </authorList>
    </citation>
    <scope>NUCLEOTIDE SEQUENCE</scope>
    <source>
        <strain evidence="3">BCRC 34882</strain>
    </source>
</reference>
<feature type="region of interest" description="Disordered" evidence="1">
    <location>
        <begin position="150"/>
        <end position="221"/>
    </location>
</feature>
<dbReference type="PANTHER" id="PTHR28112:SF1">
    <property type="entry name" value="SRP-INDEPENDENT TARGETING PROTEIN 3"/>
    <property type="match status" value="1"/>
</dbReference>
<comment type="caution">
    <text evidence="3">The sequence shown here is derived from an EMBL/GenBank/DDBJ whole genome shotgun (WGS) entry which is preliminary data.</text>
</comment>
<dbReference type="PANTHER" id="PTHR28112">
    <property type="entry name" value="SRP-INDEPENDENT TARGETING PROTEIN 3"/>
    <property type="match status" value="1"/>
</dbReference>
<evidence type="ECO:0000313" key="4">
    <source>
        <dbReference type="Proteomes" id="UP001151295"/>
    </source>
</evidence>
<dbReference type="EMBL" id="JANBQD010000004">
    <property type="protein sequence ID" value="KAJ1995667.1"/>
    <property type="molecule type" value="Genomic_DNA"/>
</dbReference>
<evidence type="ECO:0000256" key="1">
    <source>
        <dbReference type="SAM" id="MobiDB-lite"/>
    </source>
</evidence>
<keyword evidence="2" id="KW-0812">Transmembrane</keyword>
<keyword evidence="4" id="KW-1185">Reference proteome</keyword>
<evidence type="ECO:0000256" key="2">
    <source>
        <dbReference type="SAM" id="Phobius"/>
    </source>
</evidence>
<protein>
    <submittedName>
        <fullName evidence="3">Phosphate transporter (Pho88)</fullName>
    </submittedName>
</protein>
<keyword evidence="2" id="KW-0472">Membrane</keyword>
<gene>
    <name evidence="3" type="primary">PHO88</name>
    <name evidence="3" type="ORF">EDC05_000601</name>
</gene>
<feature type="compositionally biased region" description="Low complexity" evidence="1">
    <location>
        <begin position="156"/>
        <end position="201"/>
    </location>
</feature>
<accession>A0ABQ8PTU7</accession>
<organism evidence="3 4">
    <name type="scientific">Coemansia umbellata</name>
    <dbReference type="NCBI Taxonomy" id="1424467"/>
    <lineage>
        <taxon>Eukaryota</taxon>
        <taxon>Fungi</taxon>
        <taxon>Fungi incertae sedis</taxon>
        <taxon>Zoopagomycota</taxon>
        <taxon>Kickxellomycotina</taxon>
        <taxon>Kickxellomycetes</taxon>
        <taxon>Kickxellales</taxon>
        <taxon>Kickxellaceae</taxon>
        <taxon>Coemansia</taxon>
    </lineage>
</organism>
<dbReference type="Proteomes" id="UP001151295">
    <property type="component" value="Unassembled WGS sequence"/>
</dbReference>
<dbReference type="Pfam" id="PF10032">
    <property type="entry name" value="Pho88"/>
    <property type="match status" value="1"/>
</dbReference>
<name>A0ABQ8PTU7_9FUNG</name>